<accession>K1S9Z8</accession>
<feature type="non-terminal residue" evidence="1">
    <location>
        <position position="31"/>
    </location>
</feature>
<dbReference type="EMBL" id="AJWZ01009113">
    <property type="protein sequence ID" value="EKC52234.1"/>
    <property type="molecule type" value="Genomic_DNA"/>
</dbReference>
<evidence type="ECO:0000313" key="1">
    <source>
        <dbReference type="EMBL" id="EKC52234.1"/>
    </source>
</evidence>
<protein>
    <submittedName>
        <fullName evidence="1">Uncharacterized protein</fullName>
    </submittedName>
</protein>
<name>K1S9Z8_9ZZZZ</name>
<comment type="caution">
    <text evidence="1">The sequence shown here is derived from an EMBL/GenBank/DDBJ whole genome shotgun (WGS) entry which is preliminary data.</text>
</comment>
<reference evidence="1" key="1">
    <citation type="journal article" date="2013" name="Environ. Microbiol.">
        <title>Microbiota from the distal guts of lean and obese adolescents exhibit partial functional redundancy besides clear differences in community structure.</title>
        <authorList>
            <person name="Ferrer M."/>
            <person name="Ruiz A."/>
            <person name="Lanza F."/>
            <person name="Haange S.B."/>
            <person name="Oberbach A."/>
            <person name="Till H."/>
            <person name="Bargiela R."/>
            <person name="Campoy C."/>
            <person name="Segura M.T."/>
            <person name="Richter M."/>
            <person name="von Bergen M."/>
            <person name="Seifert J."/>
            <person name="Suarez A."/>
        </authorList>
    </citation>
    <scope>NUCLEOTIDE SEQUENCE</scope>
</reference>
<proteinExistence type="predicted"/>
<sequence>MVFEKEGINTLEGTGEILITILSSLAQEESR</sequence>
<organism evidence="1">
    <name type="scientific">human gut metagenome</name>
    <dbReference type="NCBI Taxonomy" id="408170"/>
    <lineage>
        <taxon>unclassified sequences</taxon>
        <taxon>metagenomes</taxon>
        <taxon>organismal metagenomes</taxon>
    </lineage>
</organism>
<gene>
    <name evidence="1" type="ORF">OBE_13197</name>
</gene>
<dbReference type="AlphaFoldDB" id="K1S9Z8"/>